<gene>
    <name evidence="1" type="ORF">OUZ56_018351</name>
</gene>
<dbReference type="Proteomes" id="UP001234178">
    <property type="component" value="Unassembled WGS sequence"/>
</dbReference>
<organism evidence="1 2">
    <name type="scientific">Daphnia magna</name>
    <dbReference type="NCBI Taxonomy" id="35525"/>
    <lineage>
        <taxon>Eukaryota</taxon>
        <taxon>Metazoa</taxon>
        <taxon>Ecdysozoa</taxon>
        <taxon>Arthropoda</taxon>
        <taxon>Crustacea</taxon>
        <taxon>Branchiopoda</taxon>
        <taxon>Diplostraca</taxon>
        <taxon>Cladocera</taxon>
        <taxon>Anomopoda</taxon>
        <taxon>Daphniidae</taxon>
        <taxon>Daphnia</taxon>
    </lineage>
</organism>
<reference evidence="1 2" key="1">
    <citation type="journal article" date="2023" name="Nucleic Acids Res.">
        <title>The hologenome of Daphnia magna reveals possible DNA methylation and microbiome-mediated evolution of the host genome.</title>
        <authorList>
            <person name="Chaturvedi A."/>
            <person name="Li X."/>
            <person name="Dhandapani V."/>
            <person name="Marshall H."/>
            <person name="Kissane S."/>
            <person name="Cuenca-Cambronero M."/>
            <person name="Asole G."/>
            <person name="Calvet F."/>
            <person name="Ruiz-Romero M."/>
            <person name="Marangio P."/>
            <person name="Guigo R."/>
            <person name="Rago D."/>
            <person name="Mirbahai L."/>
            <person name="Eastwood N."/>
            <person name="Colbourne J.K."/>
            <person name="Zhou J."/>
            <person name="Mallon E."/>
            <person name="Orsini L."/>
        </authorList>
    </citation>
    <scope>NUCLEOTIDE SEQUENCE [LARGE SCALE GENOMIC DNA]</scope>
    <source>
        <strain evidence="1">LRV0_1</strain>
    </source>
</reference>
<sequence length="62" mass="6940">MAPVSPRTNIKNKRHQIFLDIQGLGKPNENILPQVGNFNFQLSGFSQTESEAQKNSTNILDI</sequence>
<protein>
    <submittedName>
        <fullName evidence="1">Uncharacterized protein</fullName>
    </submittedName>
</protein>
<evidence type="ECO:0000313" key="2">
    <source>
        <dbReference type="Proteomes" id="UP001234178"/>
    </source>
</evidence>
<name>A0ABQ9Z9Q2_9CRUS</name>
<evidence type="ECO:0000313" key="1">
    <source>
        <dbReference type="EMBL" id="KAK4009235.1"/>
    </source>
</evidence>
<dbReference type="EMBL" id="JAOYFB010000003">
    <property type="protein sequence ID" value="KAK4009235.1"/>
    <property type="molecule type" value="Genomic_DNA"/>
</dbReference>
<comment type="caution">
    <text evidence="1">The sequence shown here is derived from an EMBL/GenBank/DDBJ whole genome shotgun (WGS) entry which is preliminary data.</text>
</comment>
<proteinExistence type="predicted"/>
<accession>A0ABQ9Z9Q2</accession>
<keyword evidence="2" id="KW-1185">Reference proteome</keyword>